<sequence length="971" mass="109039">MGAIGNLRARGMLGLSRQKTSLVTNFASGKHFPVWNTLSGGKVIKLQIFGSSRQDIIPSISDPAAIVSADDVLLFVSNDKKGNSRQLFNLSDYILRSIPSGICDEIIYNNGVWTFIQRIKEYVIDDNSPVILDSKTPKAGIIGYKLGNIIGGDKEYSNERMSENAYSNKFRFIPDYNSGKAPELSVGDAAVWVRGDSSNVLDKYVYFFIPLDIYDSGLETAKQYLKGTTFIHYLPTPIETAIDLPEIQMYNGQTWFSLDSKLDTYMKGTFKVRKSLDVIPGAIYHYYFGDKTNQDSDKTTIDDLSGNGNTLTLYGFNYTPESGYIPGGLKFDGINDYCSPNKTGIYKTVQLAISDILPKENKNTYQFGNFNAVNNGEEREIGMLWGESPTFKSRLVTQGYEKVYDNEVPVSVETAALLGTITSSAEEAGRKRVISTVISRDTQVPNKLYLGSYYPGGNYSDYILHEFIAYERELSEDEIKHNVKVLQQRNGIGDNTEVLPVTYASGRLFPIWNTLYGNHITRLEIFGETTQQYIPSLDTPVSLVNRINGTLEINASEGIGEGAAKNTVTFENITLRSLPSGTADELLYENGIWKLIKRTAELNITKIDSLYDVGKNVPGYVSGIINVDRNNENGLTSKMNSLGFSDKLECGVAQYLNPKEMLWSHDTIDGVYYIRLKDERIGREQSDTNEQIAAKINAYLTDNPVTLYYELLNPTEKTVIPSSYNSIPKTYDNTTYIYAEGAYSKCTCRVSQKLDFIEGSRCHYYFGDKTNSDSDRDTIKNKSENRYDLQLQNFAYTVNSGYIKGGIQTDGIDDHIQTTLDFIPRSVFISCSTPPVDENRQTSYATIIARENISDLFNRTSLFNYKESSYNRIRSNAEKTYVNGILSPPDTAASFDQINTYALIMSDFRRTDWYFNLSGIVADSGIGIQWPAKAGICEVLCYDRELSYDEISHNTKVMQQRNGIDITNYKL</sequence>
<dbReference type="EMBL" id="JANDHW010000001">
    <property type="protein sequence ID" value="MCP9610831.1"/>
    <property type="molecule type" value="Genomic_DNA"/>
</dbReference>
<organism evidence="1 2">
    <name type="scientific">Coprobacter tertius</name>
    <dbReference type="NCBI Taxonomy" id="2944915"/>
    <lineage>
        <taxon>Bacteria</taxon>
        <taxon>Pseudomonadati</taxon>
        <taxon>Bacteroidota</taxon>
        <taxon>Bacteroidia</taxon>
        <taxon>Bacteroidales</taxon>
        <taxon>Barnesiellaceae</taxon>
        <taxon>Coprobacter</taxon>
    </lineage>
</organism>
<gene>
    <name evidence="1" type="ORF">NMU02_01830</name>
</gene>
<dbReference type="Proteomes" id="UP001205603">
    <property type="component" value="Unassembled WGS sequence"/>
</dbReference>
<dbReference type="RefSeq" id="WP_255025415.1">
    <property type="nucleotide sequence ID" value="NZ_JANDHW010000001.1"/>
</dbReference>
<keyword evidence="2" id="KW-1185">Reference proteome</keyword>
<name>A0ABT1MEM9_9BACT</name>
<protein>
    <recommendedName>
        <fullName evidence="3">DUF4906 domain-containing protein</fullName>
    </recommendedName>
</protein>
<evidence type="ECO:0000313" key="2">
    <source>
        <dbReference type="Proteomes" id="UP001205603"/>
    </source>
</evidence>
<evidence type="ECO:0000313" key="1">
    <source>
        <dbReference type="EMBL" id="MCP9610831.1"/>
    </source>
</evidence>
<evidence type="ECO:0008006" key="3">
    <source>
        <dbReference type="Google" id="ProtNLM"/>
    </source>
</evidence>
<accession>A0ABT1MEM9</accession>
<reference evidence="1 2" key="1">
    <citation type="submission" date="2022-07" db="EMBL/GenBank/DDBJ databases">
        <title>Fecal culturing of patients with breast cancer.</title>
        <authorList>
            <person name="Teng N.M.Y."/>
            <person name="Kiu R."/>
            <person name="Evans R."/>
            <person name="Baker D.J."/>
            <person name="Zenner C."/>
            <person name="Robinson S.D."/>
            <person name="Hall L.J."/>
        </authorList>
    </citation>
    <scope>NUCLEOTIDE SEQUENCE [LARGE SCALE GENOMIC DNA]</scope>
    <source>
        <strain evidence="1 2">LH1063</strain>
    </source>
</reference>
<comment type="caution">
    <text evidence="1">The sequence shown here is derived from an EMBL/GenBank/DDBJ whole genome shotgun (WGS) entry which is preliminary data.</text>
</comment>
<proteinExistence type="predicted"/>